<dbReference type="RefSeq" id="WP_090497061.1">
    <property type="nucleotide sequence ID" value="NZ_FNCH01000002.1"/>
</dbReference>
<dbReference type="Proteomes" id="UP000199643">
    <property type="component" value="Unassembled WGS sequence"/>
</dbReference>
<dbReference type="STRING" id="405671.SAMN05421827_102182"/>
<sequence>MPCPHRYLGLHLPASLLPDWEIDHLFIGTFNPLWDRPNALNAVYFYGRSAYFWDAVSIFFEDTTYAFDRNDRQAMVDFCKRHRMGFTDLILSVEDADQQNQDHRKKIYSVKDVDLESFDQIVWNTDNIKDFLAQKRPANIYFTLLSTDGRSLFSPQILKIEQEALQLGINNSRLHSPTGARLGNGVPRLHQLVERWNIATGLPNVDLARYLYVQNEPKEKKPRKKKLAKRTRFSQNASEIEILIMGRYGLTVSPDERINLFDMNSNTPLKALTVIRDIIIPYISVTFNHQIELHHPTGAKNPKNTRTLGKEVYTFLLEHQ</sequence>
<reference evidence="2" key="1">
    <citation type="submission" date="2016-10" db="EMBL/GenBank/DDBJ databases">
        <authorList>
            <person name="Varghese N."/>
            <person name="Submissions S."/>
        </authorList>
    </citation>
    <scope>NUCLEOTIDE SEQUENCE [LARGE SCALE GENOMIC DNA]</scope>
    <source>
        <strain evidence="2">DSM 17933</strain>
    </source>
</reference>
<evidence type="ECO:0000313" key="2">
    <source>
        <dbReference type="Proteomes" id="UP000199643"/>
    </source>
</evidence>
<gene>
    <name evidence="1" type="ORF">SAMN05421827_102182</name>
</gene>
<dbReference type="OrthoDB" id="9799921at2"/>
<proteinExistence type="predicted"/>
<dbReference type="AlphaFoldDB" id="A0A1G7Q776"/>
<name>A0A1G7Q776_9SPHI</name>
<accession>A0A1G7Q776</accession>
<dbReference type="InterPro" id="IPR036895">
    <property type="entry name" value="Uracil-DNA_glycosylase-like_sf"/>
</dbReference>
<keyword evidence="2" id="KW-1185">Reference proteome</keyword>
<evidence type="ECO:0000313" key="1">
    <source>
        <dbReference type="EMBL" id="SDF93779.1"/>
    </source>
</evidence>
<protein>
    <submittedName>
        <fullName evidence="1">Uncharacterized protein</fullName>
    </submittedName>
</protein>
<dbReference type="Gene3D" id="3.40.470.10">
    <property type="entry name" value="Uracil-DNA glycosylase-like domain"/>
    <property type="match status" value="1"/>
</dbReference>
<dbReference type="EMBL" id="FNCH01000002">
    <property type="protein sequence ID" value="SDF93779.1"/>
    <property type="molecule type" value="Genomic_DNA"/>
</dbReference>
<organism evidence="1 2">
    <name type="scientific">Pedobacter terrae</name>
    <dbReference type="NCBI Taxonomy" id="405671"/>
    <lineage>
        <taxon>Bacteria</taxon>
        <taxon>Pseudomonadati</taxon>
        <taxon>Bacteroidota</taxon>
        <taxon>Sphingobacteriia</taxon>
        <taxon>Sphingobacteriales</taxon>
        <taxon>Sphingobacteriaceae</taxon>
        <taxon>Pedobacter</taxon>
    </lineage>
</organism>